<feature type="region of interest" description="Disordered" evidence="1">
    <location>
        <begin position="671"/>
        <end position="720"/>
    </location>
</feature>
<feature type="region of interest" description="Disordered" evidence="1">
    <location>
        <begin position="783"/>
        <end position="897"/>
    </location>
</feature>
<feature type="compositionally biased region" description="Polar residues" evidence="1">
    <location>
        <begin position="252"/>
        <end position="262"/>
    </location>
</feature>
<feature type="region of interest" description="Disordered" evidence="1">
    <location>
        <begin position="210"/>
        <end position="229"/>
    </location>
</feature>
<comment type="caution">
    <text evidence="2">The sequence shown here is derived from an EMBL/GenBank/DDBJ whole genome shotgun (WGS) entry which is preliminary data.</text>
</comment>
<feature type="compositionally biased region" description="Polar residues" evidence="1">
    <location>
        <begin position="963"/>
        <end position="975"/>
    </location>
</feature>
<feature type="region of interest" description="Disordered" evidence="1">
    <location>
        <begin position="234"/>
        <end position="269"/>
    </location>
</feature>
<dbReference type="EMBL" id="AMGY01000007">
    <property type="protein sequence ID" value="EXJ79823.1"/>
    <property type="molecule type" value="Genomic_DNA"/>
</dbReference>
<name>W9XHX0_9EURO</name>
<dbReference type="STRING" id="1182542.W9XHX0"/>
<keyword evidence="3" id="KW-1185">Reference proteome</keyword>
<feature type="region of interest" description="Disordered" evidence="1">
    <location>
        <begin position="996"/>
        <end position="1019"/>
    </location>
</feature>
<feature type="region of interest" description="Disordered" evidence="1">
    <location>
        <begin position="615"/>
        <end position="643"/>
    </location>
</feature>
<feature type="compositionally biased region" description="Low complexity" evidence="1">
    <location>
        <begin position="546"/>
        <end position="559"/>
    </location>
</feature>
<protein>
    <submittedName>
        <fullName evidence="2">Uncharacterized protein</fullName>
    </submittedName>
</protein>
<dbReference type="OrthoDB" id="9975114at2759"/>
<evidence type="ECO:0000256" key="1">
    <source>
        <dbReference type="SAM" id="MobiDB-lite"/>
    </source>
</evidence>
<feature type="compositionally biased region" description="Polar residues" evidence="1">
    <location>
        <begin position="870"/>
        <end position="884"/>
    </location>
</feature>
<feature type="compositionally biased region" description="Basic and acidic residues" evidence="1">
    <location>
        <begin position="692"/>
        <end position="720"/>
    </location>
</feature>
<dbReference type="RefSeq" id="XP_007736397.1">
    <property type="nucleotide sequence ID" value="XM_007738207.1"/>
</dbReference>
<organism evidence="2 3">
    <name type="scientific">Capronia epimyces CBS 606.96</name>
    <dbReference type="NCBI Taxonomy" id="1182542"/>
    <lineage>
        <taxon>Eukaryota</taxon>
        <taxon>Fungi</taxon>
        <taxon>Dikarya</taxon>
        <taxon>Ascomycota</taxon>
        <taxon>Pezizomycotina</taxon>
        <taxon>Eurotiomycetes</taxon>
        <taxon>Chaetothyriomycetidae</taxon>
        <taxon>Chaetothyriales</taxon>
        <taxon>Herpotrichiellaceae</taxon>
        <taxon>Capronia</taxon>
    </lineage>
</organism>
<feature type="compositionally biased region" description="Polar residues" evidence="1">
    <location>
        <begin position="674"/>
        <end position="684"/>
    </location>
</feature>
<gene>
    <name evidence="2" type="ORF">A1O3_08108</name>
</gene>
<evidence type="ECO:0000313" key="2">
    <source>
        <dbReference type="EMBL" id="EXJ79823.1"/>
    </source>
</evidence>
<dbReference type="HOGENOM" id="CLU_294564_0_0_1"/>
<feature type="region of interest" description="Disordered" evidence="1">
    <location>
        <begin position="35"/>
        <end position="113"/>
    </location>
</feature>
<dbReference type="Proteomes" id="UP000019478">
    <property type="component" value="Unassembled WGS sequence"/>
</dbReference>
<dbReference type="GeneID" id="19172197"/>
<sequence length="1019" mass="112624">MDFPELEMEERIYARIAARKAMKWSWRRYLLESDESSEGGIPSHSQNRGKESGPWSTPRRQQPVGIGLLNKTLRTTQKTRLPQPSAQDLTRTTGHHAQSSSGSEVRTTSENYGALPSSYRRLRKAKSMLPTHRRTLGSQESPLLTPLGHSRIPRRVSSFAALSTSNFRLRLKRSLTTLRPKSKIVQYSAFTDGPSHDQAVQIARAQFIDEEQQGSERKQPAPLSLKSSVYHKPFSKSLKTSRNQDLDKYPTPTANGVHSPQTELGKRSFSASLRDRLRKALGKSGKDKDGMPSQQLEARKIHFGELAGDTESISGFDAYCADEENQSRRQSVYFPSTPEHDAHEDLDEMPYNLELTASRESLHSNTRSRVTSWTDSSMTGSVGLRSGLIERNRLSIIKEDGGPHQPSSSVGRHIGGVSLFQEPLRSSANEGRSLPPVDSQSVYAALINRINQEEAEVERTRLAFEAIHDENDNEGDNPPGAPGPPTDARPTIRVVHSDSSLATMLLENRSQHFSSRSCSWDQPEGGMTPEQHKENLERRKKRLAAQESQSSFFPFSSEQNPIASSPFQKFLHDRRQIERRSNRGESSDLDGSSVVIPNRESSSYVTGRPHFAVSSDSVYSHTTNGGSCEHYRPPIGSSEELSVPTDAGSEIAGMATILPTVYCRSRFRPLSGTDGHSTGQTNIPDWNPWSDTRQDNEESPPDTHIREPAQIESEEATRSGERAVLETTVQIDHSNDKCRPLNMNVVPKSSTTKSNNNLSARESHTGLLCTTPGDVLHTISNRAEDGRKRGDSLRKLSPSNLAKVLREKKSRIMTRQGEAGKENIPADQSESPPIRTPGKLRLQFRNGNSTGRLRKRASEATYTSHREPHSTPQSAFNSNSTTPSGCEESPSEKAKDHLAARLSRPFNMDVPPHNRPFDSMYLGKRTPGHPDTIGNSRLSVAPRVPPKSDASHVQDSTEHGATGTDTLPSESSTAGRSAAKVLGLLNSKRMVSNFLKSRRKERSASEGGQSVAGESQAFI</sequence>
<evidence type="ECO:0000313" key="3">
    <source>
        <dbReference type="Proteomes" id="UP000019478"/>
    </source>
</evidence>
<feature type="compositionally biased region" description="Low complexity" evidence="1">
    <location>
        <begin position="748"/>
        <end position="757"/>
    </location>
</feature>
<reference evidence="2 3" key="1">
    <citation type="submission" date="2013-03" db="EMBL/GenBank/DDBJ databases">
        <title>The Genome Sequence of Capronia epimyces CBS 606.96.</title>
        <authorList>
            <consortium name="The Broad Institute Genomics Platform"/>
            <person name="Cuomo C."/>
            <person name="de Hoog S."/>
            <person name="Gorbushina A."/>
            <person name="Walker B."/>
            <person name="Young S.K."/>
            <person name="Zeng Q."/>
            <person name="Gargeya S."/>
            <person name="Fitzgerald M."/>
            <person name="Haas B."/>
            <person name="Abouelleil A."/>
            <person name="Allen A.W."/>
            <person name="Alvarado L."/>
            <person name="Arachchi H.M."/>
            <person name="Berlin A.M."/>
            <person name="Chapman S.B."/>
            <person name="Gainer-Dewar J."/>
            <person name="Goldberg J."/>
            <person name="Griggs A."/>
            <person name="Gujja S."/>
            <person name="Hansen M."/>
            <person name="Howarth C."/>
            <person name="Imamovic A."/>
            <person name="Ireland A."/>
            <person name="Larimer J."/>
            <person name="McCowan C."/>
            <person name="Murphy C."/>
            <person name="Pearson M."/>
            <person name="Poon T.W."/>
            <person name="Priest M."/>
            <person name="Roberts A."/>
            <person name="Saif S."/>
            <person name="Shea T."/>
            <person name="Sisk P."/>
            <person name="Sykes S."/>
            <person name="Wortman J."/>
            <person name="Nusbaum C."/>
            <person name="Birren B."/>
        </authorList>
    </citation>
    <scope>NUCLEOTIDE SEQUENCE [LARGE SCALE GENOMIC DNA]</scope>
    <source>
        <strain evidence="2 3">CBS 606.96</strain>
    </source>
</reference>
<feature type="compositionally biased region" description="Basic and acidic residues" evidence="1">
    <location>
        <begin position="783"/>
        <end position="794"/>
    </location>
</feature>
<proteinExistence type="predicted"/>
<accession>W9XHX0</accession>
<feature type="region of interest" description="Disordered" evidence="1">
    <location>
        <begin position="513"/>
        <end position="570"/>
    </location>
</feature>
<dbReference type="AlphaFoldDB" id="W9XHX0"/>
<feature type="region of interest" description="Disordered" evidence="1">
    <location>
        <begin position="468"/>
        <end position="491"/>
    </location>
</feature>
<dbReference type="eggNOG" id="ENOG502SE9M">
    <property type="taxonomic scope" value="Eukaryota"/>
</dbReference>
<feature type="compositionally biased region" description="Polar residues" evidence="1">
    <location>
        <begin position="615"/>
        <end position="626"/>
    </location>
</feature>
<feature type="compositionally biased region" description="Polar residues" evidence="1">
    <location>
        <begin position="72"/>
        <end position="111"/>
    </location>
</feature>
<feature type="region of interest" description="Disordered" evidence="1">
    <location>
        <begin position="735"/>
        <end position="758"/>
    </location>
</feature>
<feature type="compositionally biased region" description="Basic and acidic residues" evidence="1">
    <location>
        <begin position="949"/>
        <end position="958"/>
    </location>
</feature>
<feature type="region of interest" description="Disordered" evidence="1">
    <location>
        <begin position="924"/>
        <end position="983"/>
    </location>
</feature>